<dbReference type="EMBL" id="UINC01010367">
    <property type="protein sequence ID" value="SVA46139.1"/>
    <property type="molecule type" value="Genomic_DNA"/>
</dbReference>
<evidence type="ECO:0000256" key="6">
    <source>
        <dbReference type="ARBA" id="ARBA00012677"/>
    </source>
</evidence>
<comment type="subunit">
    <text evidence="5">Homodimer.</text>
</comment>
<keyword evidence="14" id="KW-0456">Lyase</keyword>
<evidence type="ECO:0000256" key="3">
    <source>
        <dbReference type="ARBA" id="ARBA00005194"/>
    </source>
</evidence>
<gene>
    <name evidence="18" type="ORF">METZ01_LOCUS98993</name>
</gene>
<evidence type="ECO:0000256" key="1">
    <source>
        <dbReference type="ARBA" id="ARBA00001055"/>
    </source>
</evidence>
<dbReference type="InterPro" id="IPR010083">
    <property type="entry name" value="FabA"/>
</dbReference>
<dbReference type="NCBIfam" id="NF003509">
    <property type="entry name" value="PRK05174.1"/>
    <property type="match status" value="1"/>
</dbReference>
<evidence type="ECO:0000256" key="4">
    <source>
        <dbReference type="ARBA" id="ARBA00006714"/>
    </source>
</evidence>
<accession>A0A381W0Q8</accession>
<reference evidence="18" key="1">
    <citation type="submission" date="2018-05" db="EMBL/GenBank/DDBJ databases">
        <authorList>
            <person name="Lanie J.A."/>
            <person name="Ng W.-L."/>
            <person name="Kazmierczak K.M."/>
            <person name="Andrzejewski T.M."/>
            <person name="Davidsen T.M."/>
            <person name="Wayne K.J."/>
            <person name="Tettelin H."/>
            <person name="Glass J.I."/>
            <person name="Rusch D."/>
            <person name="Podicherti R."/>
            <person name="Tsui H.-C.T."/>
            <person name="Winkler M.E."/>
        </authorList>
    </citation>
    <scope>NUCLEOTIDE SEQUENCE</scope>
</reference>
<evidence type="ECO:0000256" key="8">
    <source>
        <dbReference type="ARBA" id="ARBA00022490"/>
    </source>
</evidence>
<evidence type="ECO:0000256" key="11">
    <source>
        <dbReference type="ARBA" id="ARBA00023098"/>
    </source>
</evidence>
<evidence type="ECO:0000256" key="16">
    <source>
        <dbReference type="ARBA" id="ARBA00032302"/>
    </source>
</evidence>
<keyword evidence="9" id="KW-0444">Lipid biosynthesis</keyword>
<protein>
    <recommendedName>
        <fullName evidence="7">3-hydroxydecanoyl-[acyl-carrier-protein] dehydratase</fullName>
        <ecNumber evidence="6">5.3.3.14</ecNumber>
    </recommendedName>
    <alternativeName>
        <fullName evidence="16">3-hydroxyacyl-[acyl-carrier-protein] dehydratase FabA</fullName>
    </alternativeName>
    <alternativeName>
        <fullName evidence="17">Beta-hydroxydecanoyl thioester dehydrase</fullName>
    </alternativeName>
    <alternativeName>
        <fullName evidence="15">Trans-2-decenoyl-[acyl-carrier-protein] isomerase</fullName>
    </alternativeName>
</protein>
<comment type="subcellular location">
    <subcellularLocation>
        <location evidence="2">Cytoplasm</location>
    </subcellularLocation>
</comment>
<dbReference type="UniPathway" id="UPA00094"/>
<keyword evidence="10" id="KW-0276">Fatty acid metabolism</keyword>
<comment type="pathway">
    <text evidence="3">Lipid metabolism; fatty acid biosynthesis.</text>
</comment>
<evidence type="ECO:0000256" key="2">
    <source>
        <dbReference type="ARBA" id="ARBA00004496"/>
    </source>
</evidence>
<dbReference type="EC" id="5.3.3.14" evidence="6"/>
<evidence type="ECO:0000256" key="17">
    <source>
        <dbReference type="ARBA" id="ARBA00032821"/>
    </source>
</evidence>
<organism evidence="18">
    <name type="scientific">marine metagenome</name>
    <dbReference type="NCBI Taxonomy" id="408172"/>
    <lineage>
        <taxon>unclassified sequences</taxon>
        <taxon>metagenomes</taxon>
        <taxon>ecological metagenomes</taxon>
    </lineage>
</organism>
<dbReference type="Pfam" id="PF07977">
    <property type="entry name" value="FabA"/>
    <property type="match status" value="1"/>
</dbReference>
<dbReference type="Gene3D" id="3.10.129.10">
    <property type="entry name" value="Hotdog Thioesterase"/>
    <property type="match status" value="1"/>
</dbReference>
<evidence type="ECO:0000256" key="14">
    <source>
        <dbReference type="ARBA" id="ARBA00023239"/>
    </source>
</evidence>
<sequence>MDRKSSFTKKDLINSGLGKLFGKDMGKLPKPPMLMMDRILHISDEGGKYGKGEIKAELDIKKSLWFFDCHFSGDPVMPGCLGLDGFWQLVGFFLTWSGGEGRGRALGVKELKFKGQVRPYHEKITYKIDIKKFITRPTYMAWCDAVIEVKDKAIYFAKDVQVGLFENLTWDYGKDPALDPF</sequence>
<evidence type="ECO:0000256" key="5">
    <source>
        <dbReference type="ARBA" id="ARBA00011738"/>
    </source>
</evidence>
<dbReference type="PANTHER" id="PTHR30272:SF8">
    <property type="entry name" value="3-HYDROXYDECANOYL-[ACYL-CARRIER-PROTEIN] DEHYDRATASE"/>
    <property type="match status" value="1"/>
</dbReference>
<dbReference type="AlphaFoldDB" id="A0A381W0Q8"/>
<dbReference type="SUPFAM" id="SSF54637">
    <property type="entry name" value="Thioesterase/thiol ester dehydrase-isomerase"/>
    <property type="match status" value="1"/>
</dbReference>
<comment type="catalytic activity">
    <reaction evidence="1">
        <text>a (3R)-hydroxyacyl-[ACP] = a (2E)-enoyl-[ACP] + H2O</text>
        <dbReference type="Rhea" id="RHEA:13097"/>
        <dbReference type="Rhea" id="RHEA-COMP:9925"/>
        <dbReference type="Rhea" id="RHEA-COMP:9945"/>
        <dbReference type="ChEBI" id="CHEBI:15377"/>
        <dbReference type="ChEBI" id="CHEBI:78784"/>
        <dbReference type="ChEBI" id="CHEBI:78827"/>
        <dbReference type="EC" id="4.2.1.59"/>
    </reaction>
</comment>
<proteinExistence type="inferred from homology"/>
<name>A0A381W0Q8_9ZZZZ</name>
<keyword evidence="11" id="KW-0443">Lipid metabolism</keyword>
<evidence type="ECO:0000256" key="13">
    <source>
        <dbReference type="ARBA" id="ARBA00023235"/>
    </source>
</evidence>
<evidence type="ECO:0000256" key="7">
    <source>
        <dbReference type="ARBA" id="ARBA00017810"/>
    </source>
</evidence>
<evidence type="ECO:0000256" key="12">
    <source>
        <dbReference type="ARBA" id="ARBA00023160"/>
    </source>
</evidence>
<dbReference type="GO" id="GO:0034017">
    <property type="term" value="F:trans-2-decenoyl-acyl-carrier-protein isomerase activity"/>
    <property type="evidence" value="ECO:0007669"/>
    <property type="project" value="UniProtKB-EC"/>
</dbReference>
<dbReference type="InterPro" id="IPR029069">
    <property type="entry name" value="HotDog_dom_sf"/>
</dbReference>
<dbReference type="InterPro" id="IPR013114">
    <property type="entry name" value="FabA_FabZ"/>
</dbReference>
<evidence type="ECO:0000256" key="10">
    <source>
        <dbReference type="ARBA" id="ARBA00022832"/>
    </source>
</evidence>
<evidence type="ECO:0000256" key="15">
    <source>
        <dbReference type="ARBA" id="ARBA00031656"/>
    </source>
</evidence>
<comment type="similarity">
    <text evidence="4">Belongs to the thioester dehydratase family. FabA subfamily.</text>
</comment>
<dbReference type="NCBIfam" id="TIGR01749">
    <property type="entry name" value="fabA"/>
    <property type="match status" value="1"/>
</dbReference>
<dbReference type="GO" id="GO:0019171">
    <property type="term" value="F:(3R)-hydroxyacyl-[acyl-carrier-protein] dehydratase activity"/>
    <property type="evidence" value="ECO:0007669"/>
    <property type="project" value="UniProtKB-EC"/>
</dbReference>
<dbReference type="PANTHER" id="PTHR30272">
    <property type="entry name" value="3-HYDROXYACYL-[ACYL-CARRIER-PROTEIN] DEHYDRATASE"/>
    <property type="match status" value="1"/>
</dbReference>
<keyword evidence="8" id="KW-0963">Cytoplasm</keyword>
<keyword evidence="12" id="KW-0275">Fatty acid biosynthesis</keyword>
<dbReference type="GO" id="GO:0005737">
    <property type="term" value="C:cytoplasm"/>
    <property type="evidence" value="ECO:0007669"/>
    <property type="project" value="UniProtKB-SubCell"/>
</dbReference>
<keyword evidence="13" id="KW-0413">Isomerase</keyword>
<evidence type="ECO:0000256" key="9">
    <source>
        <dbReference type="ARBA" id="ARBA00022516"/>
    </source>
</evidence>
<evidence type="ECO:0000313" key="18">
    <source>
        <dbReference type="EMBL" id="SVA46139.1"/>
    </source>
</evidence>
<dbReference type="GO" id="GO:0006633">
    <property type="term" value="P:fatty acid biosynthetic process"/>
    <property type="evidence" value="ECO:0007669"/>
    <property type="project" value="UniProtKB-UniPathway"/>
</dbReference>